<evidence type="ECO:0000313" key="1">
    <source>
        <dbReference type="EMBL" id="MCE0743369.1"/>
    </source>
</evidence>
<sequence>MTPTPEMIESALSAYSSAPLEMHIKDLMPEVIKAALAAWWKPMKPEPQTWLPIIAKRKTGHVVVVEKPDDRPWYDPFTEVEWRDLSFFIPLSDFEDRK</sequence>
<organism evidence="1 2">
    <name type="scientific">Acetobacter sicerae</name>
    <dbReference type="NCBI Taxonomy" id="85325"/>
    <lineage>
        <taxon>Bacteria</taxon>
        <taxon>Pseudomonadati</taxon>
        <taxon>Pseudomonadota</taxon>
        <taxon>Alphaproteobacteria</taxon>
        <taxon>Acetobacterales</taxon>
        <taxon>Acetobacteraceae</taxon>
        <taxon>Acetobacter</taxon>
    </lineage>
</organism>
<dbReference type="EMBL" id="JAJSOJ010000016">
    <property type="protein sequence ID" value="MCE0743369.1"/>
    <property type="molecule type" value="Genomic_DNA"/>
</dbReference>
<proteinExistence type="predicted"/>
<protein>
    <submittedName>
        <fullName evidence="1">Uncharacterized protein</fullName>
    </submittedName>
</protein>
<dbReference type="RefSeq" id="WP_232876943.1">
    <property type="nucleotide sequence ID" value="NZ_JAJSOJ010000016.1"/>
</dbReference>
<reference evidence="1 2" key="1">
    <citation type="submission" date="2021-12" db="EMBL/GenBank/DDBJ databases">
        <title>Genome sequence of Acetobacter sicerae DmPark20a_162.</title>
        <authorList>
            <person name="Chaston J.M."/>
        </authorList>
    </citation>
    <scope>NUCLEOTIDE SEQUENCE [LARGE SCALE GENOMIC DNA]</scope>
    <source>
        <strain evidence="1 2">DmPark20a_162</strain>
    </source>
</reference>
<keyword evidence="2" id="KW-1185">Reference proteome</keyword>
<gene>
    <name evidence="1" type="ORF">LWC05_05615</name>
</gene>
<accession>A0ABS8VT91</accession>
<comment type="caution">
    <text evidence="1">The sequence shown here is derived from an EMBL/GenBank/DDBJ whole genome shotgun (WGS) entry which is preliminary data.</text>
</comment>
<evidence type="ECO:0000313" key="2">
    <source>
        <dbReference type="Proteomes" id="UP001521074"/>
    </source>
</evidence>
<name>A0ABS8VT91_9PROT</name>
<dbReference type="Proteomes" id="UP001521074">
    <property type="component" value="Unassembled WGS sequence"/>
</dbReference>